<keyword evidence="3" id="KW-1185">Reference proteome</keyword>
<feature type="region of interest" description="Disordered" evidence="1">
    <location>
        <begin position="1"/>
        <end position="21"/>
    </location>
</feature>
<proteinExistence type="predicted"/>
<gene>
    <name evidence="2" type="ORF">NK118_15090</name>
</gene>
<sequence>MMDNAFSGTNTGRAKNSIKPVENAVGDHSVFKEGSNTGKVINYKIYEVNPQNPSVFQEVEGYEGGRRIKIR</sequence>
<evidence type="ECO:0000256" key="1">
    <source>
        <dbReference type="SAM" id="MobiDB-lite"/>
    </source>
</evidence>
<organism evidence="2 3">
    <name type="scientific">Ohessyouella blattaphilus</name>
    <dbReference type="NCBI Taxonomy" id="2949333"/>
    <lineage>
        <taxon>Bacteria</taxon>
        <taxon>Bacillati</taxon>
        <taxon>Bacillota</taxon>
        <taxon>Clostridia</taxon>
        <taxon>Lachnospirales</taxon>
        <taxon>Lachnospiraceae</taxon>
        <taxon>Ohessyouella</taxon>
    </lineage>
</organism>
<dbReference type="Proteomes" id="UP001523565">
    <property type="component" value="Unassembled WGS sequence"/>
</dbReference>
<comment type="caution">
    <text evidence="2">The sequence shown here is derived from an EMBL/GenBank/DDBJ whole genome shotgun (WGS) entry which is preliminary data.</text>
</comment>
<feature type="compositionally biased region" description="Polar residues" evidence="1">
    <location>
        <begin position="1"/>
        <end position="14"/>
    </location>
</feature>
<name>A0ABT1ELI6_9FIRM</name>
<protein>
    <submittedName>
        <fullName evidence="2">Uncharacterized protein</fullName>
    </submittedName>
</protein>
<dbReference type="EMBL" id="JAMZFV010000053">
    <property type="protein sequence ID" value="MCP1111569.1"/>
    <property type="molecule type" value="Genomic_DNA"/>
</dbReference>
<reference evidence="2 3" key="1">
    <citation type="journal article" date="2022" name="Genome Biol. Evol.">
        <title>Host diet, physiology and behaviors set the stage for Lachnospiraceae cladogenesis.</title>
        <authorList>
            <person name="Vera-Ponce De Leon A."/>
            <person name="Schneider M."/>
            <person name="Jahnes B.C."/>
            <person name="Sadowski V."/>
            <person name="Camuy-Velez L.A."/>
            <person name="Duan J."/>
            <person name="Sabree Z.L."/>
        </authorList>
    </citation>
    <scope>NUCLEOTIDE SEQUENCE [LARGE SCALE GENOMIC DNA]</scope>
    <source>
        <strain evidence="2 3">PAL227</strain>
    </source>
</reference>
<evidence type="ECO:0000313" key="2">
    <source>
        <dbReference type="EMBL" id="MCP1111569.1"/>
    </source>
</evidence>
<dbReference type="RefSeq" id="WP_262070426.1">
    <property type="nucleotide sequence ID" value="NZ_JAMXOC010000053.1"/>
</dbReference>
<accession>A0ABT1ELI6</accession>
<evidence type="ECO:0000313" key="3">
    <source>
        <dbReference type="Proteomes" id="UP001523565"/>
    </source>
</evidence>